<reference evidence="2 3" key="1">
    <citation type="submission" date="2017-05" db="EMBL/GenBank/DDBJ databases">
        <authorList>
            <person name="Varghese N."/>
            <person name="Submissions S."/>
        </authorList>
    </citation>
    <scope>NUCLEOTIDE SEQUENCE [LARGE SCALE GENOMIC DNA]</scope>
    <source>
        <strain evidence="2 3">DSM 45474</strain>
    </source>
</reference>
<sequence>MQAYRNGCNFVSDRVYQTRNLVQASLHKGTYQDLRSVYDLRSQMAQSVMKTVIARYKSNKTNGHDWSKVRFRKPEYDLVWNRDYSLLGGMFSVNTLQGRVKVPFETKQMEQFFDGTWTFGTAKLVFRKGKFFLHIPVTKEFPDADLNEVRNIVGVDLGLNFLAVTYDSRDLTAFYKGRYIKDKRAQYKRVRKSLQQKQTSSARCRLRKIGNRENRWMTHVNHAISKALVEQAGKNSLIVLEDLEGVRSATEKV</sequence>
<dbReference type="EMBL" id="FXTI01000010">
    <property type="protein sequence ID" value="SMO85654.1"/>
    <property type="molecule type" value="Genomic_DNA"/>
</dbReference>
<proteinExistence type="predicted"/>
<dbReference type="InterPro" id="IPR001959">
    <property type="entry name" value="Transposase"/>
</dbReference>
<dbReference type="Proteomes" id="UP000315636">
    <property type="component" value="Unassembled WGS sequence"/>
</dbReference>
<organism evidence="2 3">
    <name type="scientific">Melghirimyces algeriensis</name>
    <dbReference type="NCBI Taxonomy" id="910412"/>
    <lineage>
        <taxon>Bacteria</taxon>
        <taxon>Bacillati</taxon>
        <taxon>Bacillota</taxon>
        <taxon>Bacilli</taxon>
        <taxon>Bacillales</taxon>
        <taxon>Thermoactinomycetaceae</taxon>
        <taxon>Melghirimyces</taxon>
    </lineage>
</organism>
<dbReference type="AlphaFoldDB" id="A0A521EP22"/>
<dbReference type="Pfam" id="PF01385">
    <property type="entry name" value="OrfB_IS605"/>
    <property type="match status" value="1"/>
</dbReference>
<evidence type="ECO:0000259" key="1">
    <source>
        <dbReference type="Pfam" id="PF01385"/>
    </source>
</evidence>
<protein>
    <submittedName>
        <fullName evidence="2">Probable transposase</fullName>
    </submittedName>
</protein>
<evidence type="ECO:0000313" key="2">
    <source>
        <dbReference type="EMBL" id="SMO85654.1"/>
    </source>
</evidence>
<name>A0A521EP22_9BACL</name>
<gene>
    <name evidence="2" type="ORF">SAMN06264849_11035</name>
</gene>
<evidence type="ECO:0000313" key="3">
    <source>
        <dbReference type="Proteomes" id="UP000315636"/>
    </source>
</evidence>
<accession>A0A521EP22</accession>
<keyword evidence="3" id="KW-1185">Reference proteome</keyword>
<dbReference type="NCBIfam" id="NF040570">
    <property type="entry name" value="guided_TnpB"/>
    <property type="match status" value="1"/>
</dbReference>
<feature type="domain" description="Probable transposase IS891/IS1136/IS1341" evidence="1">
    <location>
        <begin position="135"/>
        <end position="242"/>
    </location>
</feature>